<keyword evidence="3" id="KW-1003">Cell membrane</keyword>
<feature type="transmembrane region" description="Helical" evidence="7">
    <location>
        <begin position="110"/>
        <end position="131"/>
    </location>
</feature>
<dbReference type="RefSeq" id="WP_186907253.1">
    <property type="nucleotide sequence ID" value="NZ_JACOPP010000006.1"/>
</dbReference>
<protein>
    <submittedName>
        <fullName evidence="9">Carbohydrate ABC transporter permease</fullName>
    </submittedName>
</protein>
<dbReference type="InterPro" id="IPR000515">
    <property type="entry name" value="MetI-like"/>
</dbReference>
<keyword evidence="10" id="KW-1185">Reference proteome</keyword>
<accession>A0A8J6MER2</accession>
<dbReference type="InterPro" id="IPR035906">
    <property type="entry name" value="MetI-like_sf"/>
</dbReference>
<dbReference type="GO" id="GO:0005886">
    <property type="term" value="C:plasma membrane"/>
    <property type="evidence" value="ECO:0007669"/>
    <property type="project" value="UniProtKB-SubCell"/>
</dbReference>
<proteinExistence type="inferred from homology"/>
<feature type="transmembrane region" description="Helical" evidence="7">
    <location>
        <begin position="245"/>
        <end position="266"/>
    </location>
</feature>
<evidence type="ECO:0000256" key="7">
    <source>
        <dbReference type="RuleBase" id="RU363032"/>
    </source>
</evidence>
<feature type="transmembrane region" description="Helical" evidence="7">
    <location>
        <begin position="143"/>
        <end position="166"/>
    </location>
</feature>
<dbReference type="Proteomes" id="UP000661435">
    <property type="component" value="Unassembled WGS sequence"/>
</dbReference>
<keyword evidence="2 7" id="KW-0813">Transport</keyword>
<dbReference type="SUPFAM" id="SSF161098">
    <property type="entry name" value="MetI-like"/>
    <property type="match status" value="1"/>
</dbReference>
<comment type="subcellular location">
    <subcellularLocation>
        <location evidence="1 7">Cell membrane</location>
        <topology evidence="1 7">Multi-pass membrane protein</topology>
    </subcellularLocation>
</comment>
<comment type="caution">
    <text evidence="9">The sequence shown here is derived from an EMBL/GenBank/DDBJ whole genome shotgun (WGS) entry which is preliminary data.</text>
</comment>
<name>A0A8J6MER2_9FIRM</name>
<dbReference type="InterPro" id="IPR050901">
    <property type="entry name" value="BP-dep_ABC_trans_perm"/>
</dbReference>
<dbReference type="Gene3D" id="1.10.3720.10">
    <property type="entry name" value="MetI-like"/>
    <property type="match status" value="1"/>
</dbReference>
<feature type="domain" description="ABC transmembrane type-1" evidence="8">
    <location>
        <begin position="75"/>
        <end position="266"/>
    </location>
</feature>
<evidence type="ECO:0000256" key="3">
    <source>
        <dbReference type="ARBA" id="ARBA00022475"/>
    </source>
</evidence>
<reference evidence="9" key="1">
    <citation type="submission" date="2020-08" db="EMBL/GenBank/DDBJ databases">
        <title>Genome public.</title>
        <authorList>
            <person name="Liu C."/>
            <person name="Sun Q."/>
        </authorList>
    </citation>
    <scope>NUCLEOTIDE SEQUENCE</scope>
    <source>
        <strain evidence="9">NSJ-51</strain>
    </source>
</reference>
<evidence type="ECO:0000256" key="1">
    <source>
        <dbReference type="ARBA" id="ARBA00004651"/>
    </source>
</evidence>
<dbReference type="EMBL" id="JACOPP010000006">
    <property type="protein sequence ID" value="MBC5733353.1"/>
    <property type="molecule type" value="Genomic_DNA"/>
</dbReference>
<evidence type="ECO:0000256" key="4">
    <source>
        <dbReference type="ARBA" id="ARBA00022692"/>
    </source>
</evidence>
<evidence type="ECO:0000256" key="5">
    <source>
        <dbReference type="ARBA" id="ARBA00022989"/>
    </source>
</evidence>
<keyword evidence="4 7" id="KW-0812">Transmembrane</keyword>
<dbReference type="PROSITE" id="PS50928">
    <property type="entry name" value="ABC_TM1"/>
    <property type="match status" value="1"/>
</dbReference>
<evidence type="ECO:0000259" key="8">
    <source>
        <dbReference type="PROSITE" id="PS50928"/>
    </source>
</evidence>
<gene>
    <name evidence="9" type="ORF">H8S57_06390</name>
</gene>
<evidence type="ECO:0000313" key="9">
    <source>
        <dbReference type="EMBL" id="MBC5733353.1"/>
    </source>
</evidence>
<dbReference type="CDD" id="cd06261">
    <property type="entry name" value="TM_PBP2"/>
    <property type="match status" value="1"/>
</dbReference>
<feature type="transmembrane region" description="Helical" evidence="7">
    <location>
        <begin position="187"/>
        <end position="212"/>
    </location>
</feature>
<evidence type="ECO:0000313" key="10">
    <source>
        <dbReference type="Proteomes" id="UP000661435"/>
    </source>
</evidence>
<sequence length="281" mass="31090">MTTNVRKNKIITGVFVAVLIVLLLVMVALPLLWMVVSSFKPGEELFTIPPEILPQKWSLEWYIQAFQNKAVIHYCVNSLYIACVVMVIDMIVGSLTAYSLTRFRFSGRKAILVSVLAAYCVPPIMLMLPLYKIMNGLGLSGSHFGVIIGHLTVTLPFSVWLLVSFFKKLPREIDEAAVMDGANEWQVFAKIDLPLCISGVLSTGIMAFIMSWNEFLLSSVLTNKEEMKTLTVGLSNYISSTHIDWGIIMALGTITTVPVVILFALVQKYFVEGMTAGAVKG</sequence>
<evidence type="ECO:0000256" key="6">
    <source>
        <dbReference type="ARBA" id="ARBA00023136"/>
    </source>
</evidence>
<dbReference type="GO" id="GO:0055085">
    <property type="term" value="P:transmembrane transport"/>
    <property type="evidence" value="ECO:0007669"/>
    <property type="project" value="InterPro"/>
</dbReference>
<dbReference type="PANTHER" id="PTHR32243">
    <property type="entry name" value="MALTOSE TRANSPORT SYSTEM PERMEASE-RELATED"/>
    <property type="match status" value="1"/>
</dbReference>
<feature type="transmembrane region" description="Helical" evidence="7">
    <location>
        <begin position="79"/>
        <end position="98"/>
    </location>
</feature>
<evidence type="ECO:0000256" key="2">
    <source>
        <dbReference type="ARBA" id="ARBA00022448"/>
    </source>
</evidence>
<keyword evidence="5 7" id="KW-1133">Transmembrane helix</keyword>
<dbReference type="AlphaFoldDB" id="A0A8J6MER2"/>
<dbReference type="Pfam" id="PF00528">
    <property type="entry name" value="BPD_transp_1"/>
    <property type="match status" value="1"/>
</dbReference>
<feature type="transmembrane region" description="Helical" evidence="7">
    <location>
        <begin position="12"/>
        <end position="36"/>
    </location>
</feature>
<dbReference type="PANTHER" id="PTHR32243:SF18">
    <property type="entry name" value="INNER MEMBRANE ABC TRANSPORTER PERMEASE PROTEIN YCJP"/>
    <property type="match status" value="1"/>
</dbReference>
<comment type="similarity">
    <text evidence="7">Belongs to the binding-protein-dependent transport system permease family.</text>
</comment>
<keyword evidence="6 7" id="KW-0472">Membrane</keyword>
<organism evidence="9 10">
    <name type="scientific">Lawsonibacter hominis</name>
    <dbReference type="NCBI Taxonomy" id="2763053"/>
    <lineage>
        <taxon>Bacteria</taxon>
        <taxon>Bacillati</taxon>
        <taxon>Bacillota</taxon>
        <taxon>Clostridia</taxon>
        <taxon>Eubacteriales</taxon>
        <taxon>Oscillospiraceae</taxon>
        <taxon>Lawsonibacter</taxon>
    </lineage>
</organism>